<keyword evidence="4" id="KW-1185">Reference proteome</keyword>
<dbReference type="PANTHER" id="PTHR37533">
    <property type="entry name" value="FLAGELLAR HOOK-LENGTH CONTROL PROTEIN"/>
    <property type="match status" value="1"/>
</dbReference>
<evidence type="ECO:0000313" key="4">
    <source>
        <dbReference type="Proteomes" id="UP000186819"/>
    </source>
</evidence>
<feature type="compositionally biased region" description="Basic and acidic residues" evidence="1">
    <location>
        <begin position="40"/>
        <end position="66"/>
    </location>
</feature>
<sequence>MSNQILTSMLRLNAPSAPAQPPQRAAEENRAGGSELSDDSFSRALDRRMNAAERSPARPERERPQERATQAAERPRSEARSETRRSGESSATSQKNETNDAEATATETTGAETTGENTASDTSTTEGGAQDGNAAQPDTAAADPAAQAASLAALMPGVAALPADDAAAEGDSLLTSDVLLDTPKRKSGAFTLGQLIAEATAQTESSEKAGADAGGAADAVAKVKADITAGSAPAAFGARLQMASQQPAPPAPGLQALEPDAQAAGLHASAFAPGTTRTEQTPPQLPVHTPAGQRAWAEDVGNRMMWMVGRNESRAELVLTPAHLGKLEVSIQVNGDQTTAHFVAASAAARDALEQALPRLREVLQQAGINLGQTNVSTQGDQRAQQDSGTGTGRGQRGATGADQAGEVRAVPLSPASWSRTGLGMVDIFA</sequence>
<name>A0A1N7CBR0_9RHOO</name>
<organism evidence="3 4">
    <name type="scientific">Aromatoleum tolulyticum</name>
    <dbReference type="NCBI Taxonomy" id="34027"/>
    <lineage>
        <taxon>Bacteria</taxon>
        <taxon>Pseudomonadati</taxon>
        <taxon>Pseudomonadota</taxon>
        <taxon>Betaproteobacteria</taxon>
        <taxon>Rhodocyclales</taxon>
        <taxon>Rhodocyclaceae</taxon>
        <taxon>Aromatoleum</taxon>
    </lineage>
</organism>
<dbReference type="Pfam" id="PF02120">
    <property type="entry name" value="Flg_hook"/>
    <property type="match status" value="1"/>
</dbReference>
<evidence type="ECO:0000259" key="2">
    <source>
        <dbReference type="Pfam" id="PF02120"/>
    </source>
</evidence>
<feature type="region of interest" description="Disordered" evidence="1">
    <location>
        <begin position="273"/>
        <end position="292"/>
    </location>
</feature>
<dbReference type="CDD" id="cd17470">
    <property type="entry name" value="T3SS_Flik_C"/>
    <property type="match status" value="1"/>
</dbReference>
<feature type="domain" description="Flagellar hook-length control protein-like C-terminal" evidence="2">
    <location>
        <begin position="302"/>
        <end position="384"/>
    </location>
</feature>
<dbReference type="AlphaFoldDB" id="A0A1N7CBR0"/>
<feature type="region of interest" description="Disordered" evidence="1">
    <location>
        <begin position="374"/>
        <end position="413"/>
    </location>
</feature>
<reference evidence="4" key="1">
    <citation type="submission" date="2017-01" db="EMBL/GenBank/DDBJ databases">
        <authorList>
            <person name="Varghese N."/>
            <person name="Submissions S."/>
        </authorList>
    </citation>
    <scope>NUCLEOTIDE SEQUENCE [LARGE SCALE GENOMIC DNA]</scope>
    <source>
        <strain evidence="4">ATCC 51758</strain>
    </source>
</reference>
<evidence type="ECO:0000313" key="3">
    <source>
        <dbReference type="EMBL" id="SIR61020.1"/>
    </source>
</evidence>
<dbReference type="Gene3D" id="3.30.750.140">
    <property type="match status" value="1"/>
</dbReference>
<dbReference type="InterPro" id="IPR052563">
    <property type="entry name" value="FliK"/>
</dbReference>
<keyword evidence="3" id="KW-0282">Flagellum</keyword>
<feature type="compositionally biased region" description="Polar residues" evidence="1">
    <location>
        <begin position="374"/>
        <end position="383"/>
    </location>
</feature>
<protein>
    <submittedName>
        <fullName evidence="3">Flagellar hook-length control protein FliK</fullName>
    </submittedName>
</protein>
<dbReference type="InterPro" id="IPR038610">
    <property type="entry name" value="FliK-like_C_sf"/>
</dbReference>
<dbReference type="Proteomes" id="UP000186819">
    <property type="component" value="Unassembled WGS sequence"/>
</dbReference>
<feature type="compositionally biased region" description="Low complexity" evidence="1">
    <location>
        <begin position="134"/>
        <end position="144"/>
    </location>
</feature>
<keyword evidence="3" id="KW-0969">Cilium</keyword>
<feature type="region of interest" description="Disordered" evidence="1">
    <location>
        <begin position="1"/>
        <end position="144"/>
    </location>
</feature>
<gene>
    <name evidence="3" type="ORF">SAMN05421829_12326</name>
</gene>
<dbReference type="STRING" id="34027.SAMN05421829_12326"/>
<feature type="compositionally biased region" description="Basic and acidic residues" evidence="1">
    <location>
        <begin position="73"/>
        <end position="87"/>
    </location>
</feature>
<keyword evidence="3" id="KW-0966">Cell projection</keyword>
<feature type="compositionally biased region" description="Low complexity" evidence="1">
    <location>
        <begin position="101"/>
        <end position="119"/>
    </location>
</feature>
<dbReference type="RefSeq" id="WP_076604312.1">
    <property type="nucleotide sequence ID" value="NZ_FTMD01000023.1"/>
</dbReference>
<dbReference type="PANTHER" id="PTHR37533:SF2">
    <property type="entry name" value="FLAGELLAR HOOK-LENGTH CONTROL PROTEIN"/>
    <property type="match status" value="1"/>
</dbReference>
<dbReference type="EMBL" id="FTMD01000023">
    <property type="protein sequence ID" value="SIR61020.1"/>
    <property type="molecule type" value="Genomic_DNA"/>
</dbReference>
<evidence type="ECO:0000256" key="1">
    <source>
        <dbReference type="SAM" id="MobiDB-lite"/>
    </source>
</evidence>
<proteinExistence type="predicted"/>
<dbReference type="InterPro" id="IPR021136">
    <property type="entry name" value="Flagellar_hook_control-like_C"/>
</dbReference>
<accession>A0A1N7CBR0</accession>